<dbReference type="EMBL" id="QRNJ01000053">
    <property type="protein sequence ID" value="RHK36448.1"/>
    <property type="molecule type" value="Genomic_DNA"/>
</dbReference>
<name>A0A415G514_9FIRM</name>
<gene>
    <name evidence="2" type="ORF">DW068_12380</name>
</gene>
<evidence type="ECO:0000259" key="1">
    <source>
        <dbReference type="Pfam" id="PF00535"/>
    </source>
</evidence>
<sequence length="146" mass="17173">MVKMIMNKKVSKISVITTLYKGNKYIEQLQKMIEKNAEILRKQYDIDVEYILVNDFPDEDVILFDERPLNYIVRVQNNEVNSGIHVSRINGIKNSDGELIFILDQDDKIEKNYLLSQYENLGDNDVIVCNGYKELDNYNKVIYRDV</sequence>
<dbReference type="InterPro" id="IPR001173">
    <property type="entry name" value="Glyco_trans_2-like"/>
</dbReference>
<comment type="caution">
    <text evidence="2">The sequence shown here is derived from an EMBL/GenBank/DDBJ whole genome shotgun (WGS) entry which is preliminary data.</text>
</comment>
<dbReference type="PANTHER" id="PTHR22916">
    <property type="entry name" value="GLYCOSYLTRANSFERASE"/>
    <property type="match status" value="1"/>
</dbReference>
<reference evidence="2 3" key="1">
    <citation type="submission" date="2018-08" db="EMBL/GenBank/DDBJ databases">
        <title>A genome reference for cultivated species of the human gut microbiota.</title>
        <authorList>
            <person name="Zou Y."/>
            <person name="Xue W."/>
            <person name="Luo G."/>
        </authorList>
    </citation>
    <scope>NUCLEOTIDE SEQUENCE [LARGE SCALE GENOMIC DNA]</scope>
    <source>
        <strain evidence="2 3">AF45-14BH</strain>
    </source>
</reference>
<dbReference type="PANTHER" id="PTHR22916:SF3">
    <property type="entry name" value="UDP-GLCNAC:BETAGAL BETA-1,3-N-ACETYLGLUCOSAMINYLTRANSFERASE-LIKE PROTEIN 1"/>
    <property type="match status" value="1"/>
</dbReference>
<organism evidence="2 3">
    <name type="scientific">Anaerobutyricum hallii</name>
    <dbReference type="NCBI Taxonomy" id="39488"/>
    <lineage>
        <taxon>Bacteria</taxon>
        <taxon>Bacillati</taxon>
        <taxon>Bacillota</taxon>
        <taxon>Clostridia</taxon>
        <taxon>Lachnospirales</taxon>
        <taxon>Lachnospiraceae</taxon>
        <taxon>Anaerobutyricum</taxon>
    </lineage>
</organism>
<keyword evidence="2" id="KW-0808">Transferase</keyword>
<dbReference type="SUPFAM" id="SSF53448">
    <property type="entry name" value="Nucleotide-diphospho-sugar transferases"/>
    <property type="match status" value="1"/>
</dbReference>
<dbReference type="Gene3D" id="3.90.550.10">
    <property type="entry name" value="Spore Coat Polysaccharide Biosynthesis Protein SpsA, Chain A"/>
    <property type="match status" value="1"/>
</dbReference>
<dbReference type="InterPro" id="IPR029044">
    <property type="entry name" value="Nucleotide-diphossugar_trans"/>
</dbReference>
<dbReference type="AlphaFoldDB" id="A0A415G514"/>
<dbReference type="Pfam" id="PF00535">
    <property type="entry name" value="Glycos_transf_2"/>
    <property type="match status" value="1"/>
</dbReference>
<accession>A0A415G514</accession>
<dbReference type="CDD" id="cd00761">
    <property type="entry name" value="Glyco_tranf_GTA_type"/>
    <property type="match status" value="1"/>
</dbReference>
<evidence type="ECO:0000313" key="3">
    <source>
        <dbReference type="Proteomes" id="UP000283497"/>
    </source>
</evidence>
<dbReference type="Proteomes" id="UP000283497">
    <property type="component" value="Unassembled WGS sequence"/>
</dbReference>
<dbReference type="GO" id="GO:0016758">
    <property type="term" value="F:hexosyltransferase activity"/>
    <property type="evidence" value="ECO:0007669"/>
    <property type="project" value="UniProtKB-ARBA"/>
</dbReference>
<feature type="domain" description="Glycosyltransferase 2-like" evidence="1">
    <location>
        <begin position="27"/>
        <end position="136"/>
    </location>
</feature>
<protein>
    <submittedName>
        <fullName evidence="2">Glycosyltransferase family 2 protein</fullName>
    </submittedName>
</protein>
<evidence type="ECO:0000313" key="2">
    <source>
        <dbReference type="EMBL" id="RHK36448.1"/>
    </source>
</evidence>
<proteinExistence type="predicted"/>